<feature type="compositionally biased region" description="Basic and acidic residues" evidence="6">
    <location>
        <begin position="140"/>
        <end position="149"/>
    </location>
</feature>
<feature type="compositionally biased region" description="Basic and acidic residues" evidence="6">
    <location>
        <begin position="97"/>
        <end position="119"/>
    </location>
</feature>
<keyword evidence="8" id="KW-1185">Reference proteome</keyword>
<keyword evidence="5" id="KW-0508">mRNA splicing</keyword>
<accession>A0A2T0FLN8</accession>
<dbReference type="GO" id="GO:0003723">
    <property type="term" value="F:RNA binding"/>
    <property type="evidence" value="ECO:0007669"/>
    <property type="project" value="TreeGrafter"/>
</dbReference>
<comment type="caution">
    <text evidence="7">The sequence shown here is derived from an EMBL/GenBank/DDBJ whole genome shotgun (WGS) entry which is preliminary data.</text>
</comment>
<gene>
    <name evidence="7" type="ORF">B9G98_03524</name>
</gene>
<comment type="function">
    <text evidence="1">Involved in pre-mRNA splicing.</text>
</comment>
<sequence length="162" mass="17985">MTSAHRPTLDPAKGKLVPETGIIYDRMLPGYTKLKMRQPGQGGAAGGLSPENKQGTEDSASEPLAIEPAPPDDVESSANPSSPSDEDSAYESDNEEDLRKELQKLRDIKSTKHSQEEPKAKKRSWADETVFSNQQISTPEPHRINDSLRSHKTKKFIKKYVQ</sequence>
<dbReference type="PANTHER" id="PTHR12718:SF2">
    <property type="entry name" value="SPLICEOSOME-ASSOCIATED PROTEIN CWC15 HOMOLOG"/>
    <property type="match status" value="1"/>
</dbReference>
<dbReference type="GO" id="GO:0071013">
    <property type="term" value="C:catalytic step 2 spliceosome"/>
    <property type="evidence" value="ECO:0007669"/>
    <property type="project" value="TreeGrafter"/>
</dbReference>
<evidence type="ECO:0000256" key="4">
    <source>
        <dbReference type="ARBA" id="ARBA00022664"/>
    </source>
</evidence>
<evidence type="ECO:0000256" key="2">
    <source>
        <dbReference type="ARBA" id="ARBA00006644"/>
    </source>
</evidence>
<dbReference type="PANTHER" id="PTHR12718">
    <property type="entry name" value="CELL CYCLE CONTROL PROTEIN CWF15"/>
    <property type="match status" value="1"/>
</dbReference>
<proteinExistence type="inferred from homology"/>
<keyword evidence="4" id="KW-0507">mRNA processing</keyword>
<evidence type="ECO:0000256" key="3">
    <source>
        <dbReference type="ARBA" id="ARBA00020693"/>
    </source>
</evidence>
<evidence type="ECO:0000313" key="7">
    <source>
        <dbReference type="EMBL" id="PRT55904.1"/>
    </source>
</evidence>
<feature type="region of interest" description="Disordered" evidence="6">
    <location>
        <begin position="1"/>
        <end position="22"/>
    </location>
</feature>
<dbReference type="STRING" id="45607.A0A2T0FLN8"/>
<dbReference type="EMBL" id="NDIQ01000022">
    <property type="protein sequence ID" value="PRT55904.1"/>
    <property type="molecule type" value="Genomic_DNA"/>
</dbReference>
<feature type="region of interest" description="Disordered" evidence="6">
    <location>
        <begin position="34"/>
        <end position="151"/>
    </location>
</feature>
<dbReference type="GO" id="GO:0045292">
    <property type="term" value="P:mRNA cis splicing, via spliceosome"/>
    <property type="evidence" value="ECO:0007669"/>
    <property type="project" value="TreeGrafter"/>
</dbReference>
<name>A0A2T0FLN8_9ASCO</name>
<feature type="compositionally biased region" description="Acidic residues" evidence="6">
    <location>
        <begin position="84"/>
        <end position="96"/>
    </location>
</feature>
<evidence type="ECO:0000256" key="5">
    <source>
        <dbReference type="ARBA" id="ARBA00023187"/>
    </source>
</evidence>
<evidence type="ECO:0000256" key="1">
    <source>
        <dbReference type="ARBA" id="ARBA00003777"/>
    </source>
</evidence>
<comment type="similarity">
    <text evidence="2">Belongs to the CWC15 family.</text>
</comment>
<dbReference type="Proteomes" id="UP000238350">
    <property type="component" value="Unassembled WGS sequence"/>
</dbReference>
<dbReference type="RefSeq" id="XP_024665849.1">
    <property type="nucleotide sequence ID" value="XM_024810081.1"/>
</dbReference>
<dbReference type="InterPro" id="IPR006973">
    <property type="entry name" value="Cwf_Cwc_15"/>
</dbReference>
<evidence type="ECO:0000313" key="8">
    <source>
        <dbReference type="Proteomes" id="UP000238350"/>
    </source>
</evidence>
<organism evidence="7 8">
    <name type="scientific">Wickerhamiella sorbophila</name>
    <dbReference type="NCBI Taxonomy" id="45607"/>
    <lineage>
        <taxon>Eukaryota</taxon>
        <taxon>Fungi</taxon>
        <taxon>Dikarya</taxon>
        <taxon>Ascomycota</taxon>
        <taxon>Saccharomycotina</taxon>
        <taxon>Dipodascomycetes</taxon>
        <taxon>Dipodascales</taxon>
        <taxon>Trichomonascaceae</taxon>
        <taxon>Wickerhamiella</taxon>
    </lineage>
</organism>
<reference evidence="7 8" key="1">
    <citation type="submission" date="2017-04" db="EMBL/GenBank/DDBJ databases">
        <title>Genome sequencing of [Candida] sorbophila.</title>
        <authorList>
            <person name="Ahn J.O."/>
        </authorList>
    </citation>
    <scope>NUCLEOTIDE SEQUENCE [LARGE SCALE GENOMIC DNA]</scope>
    <source>
        <strain evidence="7 8">DS02</strain>
    </source>
</reference>
<dbReference type="GeneID" id="36517272"/>
<evidence type="ECO:0000256" key="6">
    <source>
        <dbReference type="SAM" id="MobiDB-lite"/>
    </source>
</evidence>
<dbReference type="OrthoDB" id="30179at2759"/>
<dbReference type="Pfam" id="PF04889">
    <property type="entry name" value="Cwf_Cwc_15"/>
    <property type="match status" value="2"/>
</dbReference>
<dbReference type="AlphaFoldDB" id="A0A2T0FLN8"/>
<protein>
    <recommendedName>
        <fullName evidence="3">Pre-mRNA-splicing factor CWC15</fullName>
    </recommendedName>
</protein>